<keyword evidence="1" id="KW-0547">Nucleotide-binding</keyword>
<dbReference type="InterPro" id="IPR014001">
    <property type="entry name" value="Helicase_ATP-bd"/>
</dbReference>
<evidence type="ECO:0000313" key="7">
    <source>
        <dbReference type="WBParaSite" id="PSU_v2.g11023.t1"/>
    </source>
</evidence>
<dbReference type="PROSITE" id="PS00690">
    <property type="entry name" value="DEAH_ATP_HELICASE"/>
    <property type="match status" value="1"/>
</dbReference>
<dbReference type="InterPro" id="IPR010614">
    <property type="entry name" value="RAD3-like_helicase_DEAD"/>
</dbReference>
<protein>
    <submittedName>
        <fullName evidence="7">Helicase ATP-binding domain-containing protein</fullName>
    </submittedName>
</protein>
<evidence type="ECO:0000256" key="4">
    <source>
        <dbReference type="SAM" id="MobiDB-lite"/>
    </source>
</evidence>
<dbReference type="GO" id="GO:0016818">
    <property type="term" value="F:hydrolase activity, acting on acid anhydrides, in phosphorus-containing anhydrides"/>
    <property type="evidence" value="ECO:0007669"/>
    <property type="project" value="InterPro"/>
</dbReference>
<name>A0A914XVM4_9BILA</name>
<dbReference type="GO" id="GO:0003678">
    <property type="term" value="F:DNA helicase activity"/>
    <property type="evidence" value="ECO:0007669"/>
    <property type="project" value="InterPro"/>
</dbReference>
<keyword evidence="6" id="KW-1185">Reference proteome</keyword>
<evidence type="ECO:0000256" key="3">
    <source>
        <dbReference type="ARBA" id="ARBA00022840"/>
    </source>
</evidence>
<dbReference type="GO" id="GO:0006289">
    <property type="term" value="P:nucleotide-excision repair"/>
    <property type="evidence" value="ECO:0007669"/>
    <property type="project" value="TreeGrafter"/>
</dbReference>
<dbReference type="WBParaSite" id="PSU_v2.g11023.t1">
    <property type="protein sequence ID" value="PSU_v2.g11023.t1"/>
    <property type="gene ID" value="PSU_v2.g11023"/>
</dbReference>
<accession>A0A914XVM4</accession>
<dbReference type="GO" id="GO:0005524">
    <property type="term" value="F:ATP binding"/>
    <property type="evidence" value="ECO:0007669"/>
    <property type="project" value="UniProtKB-KW"/>
</dbReference>
<proteinExistence type="predicted"/>
<dbReference type="GO" id="GO:0003677">
    <property type="term" value="F:DNA binding"/>
    <property type="evidence" value="ECO:0007669"/>
    <property type="project" value="InterPro"/>
</dbReference>
<dbReference type="PROSITE" id="PS51193">
    <property type="entry name" value="HELICASE_ATP_BIND_2"/>
    <property type="match status" value="1"/>
</dbReference>
<keyword evidence="2" id="KW-0378">Hydrolase</keyword>
<dbReference type="GO" id="GO:0005634">
    <property type="term" value="C:nucleus"/>
    <property type="evidence" value="ECO:0007669"/>
    <property type="project" value="TreeGrafter"/>
</dbReference>
<feature type="region of interest" description="Disordered" evidence="4">
    <location>
        <begin position="1"/>
        <end position="42"/>
    </location>
</feature>
<dbReference type="InterPro" id="IPR027417">
    <property type="entry name" value="P-loop_NTPase"/>
</dbReference>
<evidence type="ECO:0000259" key="5">
    <source>
        <dbReference type="PROSITE" id="PS51193"/>
    </source>
</evidence>
<dbReference type="SUPFAM" id="SSF52540">
    <property type="entry name" value="P-loop containing nucleoside triphosphate hydrolases"/>
    <property type="match status" value="1"/>
</dbReference>
<feature type="domain" description="Helicase ATP-binding" evidence="5">
    <location>
        <begin position="61"/>
        <end position="391"/>
    </location>
</feature>
<dbReference type="InterPro" id="IPR002464">
    <property type="entry name" value="DNA/RNA_helicase_DEAH_CS"/>
</dbReference>
<reference evidence="7" key="1">
    <citation type="submission" date="2022-11" db="UniProtKB">
        <authorList>
            <consortium name="WormBaseParasite"/>
        </authorList>
    </citation>
    <scope>IDENTIFICATION</scope>
</reference>
<dbReference type="PANTHER" id="PTHR11472">
    <property type="entry name" value="DNA REPAIR DEAD HELICASE RAD3/XP-D SUBFAMILY MEMBER"/>
    <property type="match status" value="1"/>
</dbReference>
<dbReference type="InterPro" id="IPR006935">
    <property type="entry name" value="Helicase/UvrB_N"/>
</dbReference>
<dbReference type="GO" id="GO:1990918">
    <property type="term" value="P:double-strand break repair involved in meiotic recombination"/>
    <property type="evidence" value="ECO:0007669"/>
    <property type="project" value="TreeGrafter"/>
</dbReference>
<feature type="compositionally biased region" description="Acidic residues" evidence="4">
    <location>
        <begin position="1"/>
        <end position="13"/>
    </location>
</feature>
<dbReference type="SMART" id="SM00488">
    <property type="entry name" value="DEXDc2"/>
    <property type="match status" value="1"/>
</dbReference>
<dbReference type="Proteomes" id="UP000887577">
    <property type="component" value="Unplaced"/>
</dbReference>
<keyword evidence="3" id="KW-0067">ATP-binding</keyword>
<dbReference type="InterPro" id="IPR006554">
    <property type="entry name" value="Helicase-like_DEXD_c2"/>
</dbReference>
<dbReference type="SMART" id="SM00487">
    <property type="entry name" value="DEXDc"/>
    <property type="match status" value="1"/>
</dbReference>
<dbReference type="InterPro" id="IPR045028">
    <property type="entry name" value="DinG/Rad3-like"/>
</dbReference>
<dbReference type="Gene3D" id="3.40.50.300">
    <property type="entry name" value="P-loop containing nucleotide triphosphate hydrolases"/>
    <property type="match status" value="1"/>
</dbReference>
<dbReference type="AlphaFoldDB" id="A0A914XVM4"/>
<evidence type="ECO:0000256" key="1">
    <source>
        <dbReference type="ARBA" id="ARBA00022741"/>
    </source>
</evidence>
<dbReference type="Pfam" id="PF06733">
    <property type="entry name" value="DEAD_2"/>
    <property type="match status" value="1"/>
</dbReference>
<evidence type="ECO:0000313" key="6">
    <source>
        <dbReference type="Proteomes" id="UP000887577"/>
    </source>
</evidence>
<sequence>MIAEEDKQEECTETDMISPESESEAAKKQTNNFDTPKRSRKRRITIAPEEYSPNHKIMYTVKILLPSELKMYPSQQIAMGKVIQALNKKQNVLIESPTGSGKTMALLASSCAWLQRHKLQQICLQHPSDADNSGIQNDNNNIVPKTDVSTDMKCTCIEKKKIQIYYATRTHTQISQVIKEFERLPYGRESGDKQLRHTILASREQSCVNVELREHAIKEVKDLKEACKEATDLRNCKYRNNLFKKYEDPRQPNELRKQIDGSKIDGSSSIWDIEDIAETLKNLELCPYYATNRLLIDDADIIFTPFNYLINQTIRNSSRIDLENSIVILDEAHNVENICRDSASFSFKETEFHVALKFLNILIWKIVKELEKMSENPSIEKDILLEQKRILQKVSILTMFFSLLN</sequence>
<organism evidence="6 7">
    <name type="scientific">Panagrolaimus superbus</name>
    <dbReference type="NCBI Taxonomy" id="310955"/>
    <lineage>
        <taxon>Eukaryota</taxon>
        <taxon>Metazoa</taxon>
        <taxon>Ecdysozoa</taxon>
        <taxon>Nematoda</taxon>
        <taxon>Chromadorea</taxon>
        <taxon>Rhabditida</taxon>
        <taxon>Tylenchina</taxon>
        <taxon>Panagrolaimomorpha</taxon>
        <taxon>Panagrolaimoidea</taxon>
        <taxon>Panagrolaimidae</taxon>
        <taxon>Panagrolaimus</taxon>
    </lineage>
</organism>
<dbReference type="Pfam" id="PF04851">
    <property type="entry name" value="ResIII"/>
    <property type="match status" value="1"/>
</dbReference>
<evidence type="ECO:0000256" key="2">
    <source>
        <dbReference type="ARBA" id="ARBA00022801"/>
    </source>
</evidence>
<dbReference type="InterPro" id="IPR014013">
    <property type="entry name" value="Helic_SF1/SF2_ATP-bd_DinG/Rad3"/>
</dbReference>
<dbReference type="PANTHER" id="PTHR11472:SF47">
    <property type="entry name" value="FANCONI ANEMIA GROUP J PROTEIN"/>
    <property type="match status" value="1"/>
</dbReference>